<dbReference type="EMBL" id="JAIWYP010000008">
    <property type="protein sequence ID" value="KAH3785450.1"/>
    <property type="molecule type" value="Genomic_DNA"/>
</dbReference>
<accession>A0A9D4ISX0</accession>
<protein>
    <submittedName>
        <fullName evidence="1">Uncharacterized protein</fullName>
    </submittedName>
</protein>
<keyword evidence="2" id="KW-1185">Reference proteome</keyword>
<reference evidence="1" key="1">
    <citation type="journal article" date="2019" name="bioRxiv">
        <title>The Genome of the Zebra Mussel, Dreissena polymorpha: A Resource for Invasive Species Research.</title>
        <authorList>
            <person name="McCartney M.A."/>
            <person name="Auch B."/>
            <person name="Kono T."/>
            <person name="Mallez S."/>
            <person name="Zhang Y."/>
            <person name="Obille A."/>
            <person name="Becker A."/>
            <person name="Abrahante J.E."/>
            <person name="Garbe J."/>
            <person name="Badalamenti J.P."/>
            <person name="Herman A."/>
            <person name="Mangelson H."/>
            <person name="Liachko I."/>
            <person name="Sullivan S."/>
            <person name="Sone E.D."/>
            <person name="Koren S."/>
            <person name="Silverstein K.A.T."/>
            <person name="Beckman K.B."/>
            <person name="Gohl D.M."/>
        </authorList>
    </citation>
    <scope>NUCLEOTIDE SEQUENCE</scope>
    <source>
        <strain evidence="1">Duluth1</strain>
        <tissue evidence="1">Whole animal</tissue>
    </source>
</reference>
<dbReference type="PANTHER" id="PTHR19871:SF14">
    <property type="entry name" value="DUF4062 DOMAIN-CONTAINING PROTEIN"/>
    <property type="match status" value="1"/>
</dbReference>
<dbReference type="AlphaFoldDB" id="A0A9D4ISX0"/>
<evidence type="ECO:0000313" key="2">
    <source>
        <dbReference type="Proteomes" id="UP000828390"/>
    </source>
</evidence>
<evidence type="ECO:0000313" key="1">
    <source>
        <dbReference type="EMBL" id="KAH3785450.1"/>
    </source>
</evidence>
<proteinExistence type="predicted"/>
<gene>
    <name evidence="1" type="ORF">DPMN_163540</name>
</gene>
<dbReference type="Proteomes" id="UP000828390">
    <property type="component" value="Unassembled WGS sequence"/>
</dbReference>
<comment type="caution">
    <text evidence="1">The sequence shown here is derived from an EMBL/GenBank/DDBJ whole genome shotgun (WGS) entry which is preliminary data.</text>
</comment>
<dbReference type="InterPro" id="IPR052752">
    <property type="entry name" value="NACHT-WD_repeat"/>
</dbReference>
<name>A0A9D4ISX0_DREPO</name>
<dbReference type="PANTHER" id="PTHR19871">
    <property type="entry name" value="BETA TRANSDUCIN-RELATED PROTEIN"/>
    <property type="match status" value="1"/>
</dbReference>
<organism evidence="1 2">
    <name type="scientific">Dreissena polymorpha</name>
    <name type="common">Zebra mussel</name>
    <name type="synonym">Mytilus polymorpha</name>
    <dbReference type="NCBI Taxonomy" id="45954"/>
    <lineage>
        <taxon>Eukaryota</taxon>
        <taxon>Metazoa</taxon>
        <taxon>Spiralia</taxon>
        <taxon>Lophotrochozoa</taxon>
        <taxon>Mollusca</taxon>
        <taxon>Bivalvia</taxon>
        <taxon>Autobranchia</taxon>
        <taxon>Heteroconchia</taxon>
        <taxon>Euheterodonta</taxon>
        <taxon>Imparidentia</taxon>
        <taxon>Neoheterodontei</taxon>
        <taxon>Myida</taxon>
        <taxon>Dreissenoidea</taxon>
        <taxon>Dreissenidae</taxon>
        <taxon>Dreissena</taxon>
    </lineage>
</organism>
<reference evidence="1" key="2">
    <citation type="submission" date="2020-11" db="EMBL/GenBank/DDBJ databases">
        <authorList>
            <person name="McCartney M.A."/>
            <person name="Auch B."/>
            <person name="Kono T."/>
            <person name="Mallez S."/>
            <person name="Becker A."/>
            <person name="Gohl D.M."/>
            <person name="Silverstein K.A.T."/>
            <person name="Koren S."/>
            <person name="Bechman K.B."/>
            <person name="Herman A."/>
            <person name="Abrahante J.E."/>
            <person name="Garbe J."/>
        </authorList>
    </citation>
    <scope>NUCLEOTIDE SEQUENCE</scope>
    <source>
        <strain evidence="1">Duluth1</strain>
        <tissue evidence="1">Whole animal</tissue>
    </source>
</reference>
<sequence>MVLLKQGTAECPLVVILDSLDQLDTSHNGRSLTWLPASLPPHCKVIVSSLPEEKYEAFPALNVRVLSIRQLVYSYKGKTM</sequence>